<keyword evidence="3" id="KW-0597">Phosphoprotein</keyword>
<keyword evidence="5" id="KW-0812">Transmembrane</keyword>
<dbReference type="CDD" id="cd14066">
    <property type="entry name" value="STKc_IRAK"/>
    <property type="match status" value="1"/>
</dbReference>
<sequence>MEAAVQFPPPLNIPDGDEYGITYGTSAHLYLRLLLDFLPPANRSFAVFPIGNLSPQLSGLCNVKLYSFKELKIATNNFSTENMLGEGGFGCVYKAKLRNGTMAAVKVLSSASKQGLKEFLTEIRIISDIDHEDLVKLYGCCVEGNRRILVYNYLENNSLAQTLLGERWSFDSGERHGNNVHFDWSTRVNICVRVARGIAYLHEEVRPHIIHRDIKASNILLDGNLNPKISDFGLAKLIPPNITHISTHVAGTRGYLAPEYAIRGQVTRRSDVYSFGVLLLEIVSGRPNRTFDEQYLLETAWELYERNELVYLVDAALEGNFDAEQARRFLEVGLLCTQDSPDLRPSMSSVLKMLTGEEAVVMEAEGRITRPGLITDFMAIKTRNNNKKAETTKMTTVPSPEILTSSNLSEYNMKCR</sequence>
<evidence type="ECO:0000256" key="7">
    <source>
        <dbReference type="ARBA" id="ARBA00022737"/>
    </source>
</evidence>
<dbReference type="SUPFAM" id="SSF56112">
    <property type="entry name" value="Protein kinase-like (PK-like)"/>
    <property type="match status" value="1"/>
</dbReference>
<evidence type="ECO:0000256" key="6">
    <source>
        <dbReference type="ARBA" id="ARBA00022729"/>
    </source>
</evidence>
<evidence type="ECO:0000256" key="8">
    <source>
        <dbReference type="ARBA" id="ARBA00022741"/>
    </source>
</evidence>
<keyword evidence="8 15" id="KW-0547">Nucleotide-binding</keyword>
<feature type="binding site" evidence="15">
    <location>
        <position position="106"/>
    </location>
    <ligand>
        <name>ATP</name>
        <dbReference type="ChEBI" id="CHEBI:30616"/>
    </ligand>
</feature>
<keyword evidence="9" id="KW-0418">Kinase</keyword>
<keyword evidence="7" id="KW-0677">Repeat</keyword>
<dbReference type="AlphaFoldDB" id="S8DPM1"/>
<dbReference type="FunFam" id="3.30.200.20:FF:000162">
    <property type="entry name" value="Adenine nucleotide alpha hydrolase-like domain kinase"/>
    <property type="match status" value="1"/>
</dbReference>
<dbReference type="GO" id="GO:0016020">
    <property type="term" value="C:membrane"/>
    <property type="evidence" value="ECO:0007669"/>
    <property type="project" value="UniProtKB-SubCell"/>
</dbReference>
<dbReference type="InterPro" id="IPR052059">
    <property type="entry name" value="CR_Ser/Thr_kinase"/>
</dbReference>
<protein>
    <recommendedName>
        <fullName evidence="17">Protein kinase domain-containing protein</fullName>
    </recommendedName>
</protein>
<dbReference type="GO" id="GO:0004674">
    <property type="term" value="F:protein serine/threonine kinase activity"/>
    <property type="evidence" value="ECO:0007669"/>
    <property type="project" value="UniProtKB-KW"/>
</dbReference>
<dbReference type="FunFam" id="1.10.510.10:FF:000044">
    <property type="entry name" value="Putative LRR receptor-like serine/threonine-protein kinase"/>
    <property type="match status" value="1"/>
</dbReference>
<evidence type="ECO:0000259" key="17">
    <source>
        <dbReference type="PROSITE" id="PS50011"/>
    </source>
</evidence>
<keyword evidence="2 16" id="KW-0723">Serine/threonine-protein kinase</keyword>
<comment type="similarity">
    <text evidence="16">Belongs to the protein kinase superfamily.</text>
</comment>
<dbReference type="PROSITE" id="PS50011">
    <property type="entry name" value="PROTEIN_KINASE_DOM"/>
    <property type="match status" value="1"/>
</dbReference>
<evidence type="ECO:0000256" key="11">
    <source>
        <dbReference type="ARBA" id="ARBA00022989"/>
    </source>
</evidence>
<dbReference type="PANTHER" id="PTHR47973">
    <property type="entry name" value="CYSTEINE-RICH RECEPTOR-LIKE PROTEIN KINASE 3"/>
    <property type="match status" value="1"/>
</dbReference>
<dbReference type="Gene3D" id="1.10.510.10">
    <property type="entry name" value="Transferase(Phosphotransferase) domain 1"/>
    <property type="match status" value="1"/>
</dbReference>
<evidence type="ECO:0000256" key="4">
    <source>
        <dbReference type="ARBA" id="ARBA00022679"/>
    </source>
</evidence>
<dbReference type="InterPro" id="IPR011009">
    <property type="entry name" value="Kinase-like_dom_sf"/>
</dbReference>
<comment type="subcellular location">
    <subcellularLocation>
        <location evidence="1">Membrane</location>
        <topology evidence="1">Single-pass membrane protein</topology>
    </subcellularLocation>
</comment>
<evidence type="ECO:0000256" key="12">
    <source>
        <dbReference type="ARBA" id="ARBA00023136"/>
    </source>
</evidence>
<proteinExistence type="inferred from homology"/>
<evidence type="ECO:0000256" key="3">
    <source>
        <dbReference type="ARBA" id="ARBA00022553"/>
    </source>
</evidence>
<feature type="domain" description="Protein kinase" evidence="17">
    <location>
        <begin position="78"/>
        <end position="360"/>
    </location>
</feature>
<evidence type="ECO:0000256" key="14">
    <source>
        <dbReference type="ARBA" id="ARBA00023180"/>
    </source>
</evidence>
<dbReference type="GO" id="GO:0005524">
    <property type="term" value="F:ATP binding"/>
    <property type="evidence" value="ECO:0007669"/>
    <property type="project" value="UniProtKB-UniRule"/>
</dbReference>
<evidence type="ECO:0000256" key="15">
    <source>
        <dbReference type="PROSITE-ProRule" id="PRU10141"/>
    </source>
</evidence>
<keyword evidence="11" id="KW-1133">Transmembrane helix</keyword>
<dbReference type="InterPro" id="IPR001245">
    <property type="entry name" value="Ser-Thr/Tyr_kinase_cat_dom"/>
</dbReference>
<dbReference type="Proteomes" id="UP000015453">
    <property type="component" value="Unassembled WGS sequence"/>
</dbReference>
<comment type="caution">
    <text evidence="18">The sequence shown here is derived from an EMBL/GenBank/DDBJ whole genome shotgun (WGS) entry which is preliminary data.</text>
</comment>
<evidence type="ECO:0000256" key="5">
    <source>
        <dbReference type="ARBA" id="ARBA00022692"/>
    </source>
</evidence>
<evidence type="ECO:0000256" key="1">
    <source>
        <dbReference type="ARBA" id="ARBA00004167"/>
    </source>
</evidence>
<organism evidence="18 19">
    <name type="scientific">Genlisea aurea</name>
    <dbReference type="NCBI Taxonomy" id="192259"/>
    <lineage>
        <taxon>Eukaryota</taxon>
        <taxon>Viridiplantae</taxon>
        <taxon>Streptophyta</taxon>
        <taxon>Embryophyta</taxon>
        <taxon>Tracheophyta</taxon>
        <taxon>Spermatophyta</taxon>
        <taxon>Magnoliopsida</taxon>
        <taxon>eudicotyledons</taxon>
        <taxon>Gunneridae</taxon>
        <taxon>Pentapetalae</taxon>
        <taxon>asterids</taxon>
        <taxon>lamiids</taxon>
        <taxon>Lamiales</taxon>
        <taxon>Lentibulariaceae</taxon>
        <taxon>Genlisea</taxon>
    </lineage>
</organism>
<reference evidence="18 19" key="1">
    <citation type="journal article" date="2013" name="BMC Genomics">
        <title>The miniature genome of a carnivorous plant Genlisea aurea contains a low number of genes and short non-coding sequences.</title>
        <authorList>
            <person name="Leushkin E.V."/>
            <person name="Sutormin R.A."/>
            <person name="Nabieva E.R."/>
            <person name="Penin A.A."/>
            <person name="Kondrashov A.S."/>
            <person name="Logacheva M.D."/>
        </authorList>
    </citation>
    <scope>NUCLEOTIDE SEQUENCE [LARGE SCALE GENOMIC DNA]</scope>
</reference>
<keyword evidence="14" id="KW-0325">Glycoprotein</keyword>
<keyword evidence="6" id="KW-0732">Signal</keyword>
<evidence type="ECO:0000256" key="16">
    <source>
        <dbReference type="RuleBase" id="RU000304"/>
    </source>
</evidence>
<dbReference type="Gene3D" id="3.30.200.20">
    <property type="entry name" value="Phosphorylase Kinase, domain 1"/>
    <property type="match status" value="1"/>
</dbReference>
<dbReference type="Pfam" id="PF07714">
    <property type="entry name" value="PK_Tyr_Ser-Thr"/>
    <property type="match status" value="1"/>
</dbReference>
<keyword evidence="19" id="KW-1185">Reference proteome</keyword>
<dbReference type="PROSITE" id="PS00107">
    <property type="entry name" value="PROTEIN_KINASE_ATP"/>
    <property type="match status" value="1"/>
</dbReference>
<keyword evidence="12" id="KW-0472">Membrane</keyword>
<evidence type="ECO:0000256" key="10">
    <source>
        <dbReference type="ARBA" id="ARBA00022840"/>
    </source>
</evidence>
<accession>S8DPM1</accession>
<evidence type="ECO:0000313" key="18">
    <source>
        <dbReference type="EMBL" id="EPS61742.1"/>
    </source>
</evidence>
<dbReference type="InterPro" id="IPR008271">
    <property type="entry name" value="Ser/Thr_kinase_AS"/>
</dbReference>
<dbReference type="InterPro" id="IPR017441">
    <property type="entry name" value="Protein_kinase_ATP_BS"/>
</dbReference>
<dbReference type="EMBL" id="AUSU01006620">
    <property type="protein sequence ID" value="EPS61742.1"/>
    <property type="molecule type" value="Genomic_DNA"/>
</dbReference>
<keyword evidence="10 15" id="KW-0067">ATP-binding</keyword>
<keyword evidence="13" id="KW-0675">Receptor</keyword>
<dbReference type="PROSITE" id="PS00108">
    <property type="entry name" value="PROTEIN_KINASE_ST"/>
    <property type="match status" value="1"/>
</dbReference>
<dbReference type="InterPro" id="IPR000719">
    <property type="entry name" value="Prot_kinase_dom"/>
</dbReference>
<evidence type="ECO:0000256" key="13">
    <source>
        <dbReference type="ARBA" id="ARBA00023170"/>
    </source>
</evidence>
<name>S8DPM1_9LAMI</name>
<evidence type="ECO:0000313" key="19">
    <source>
        <dbReference type="Proteomes" id="UP000015453"/>
    </source>
</evidence>
<dbReference type="OrthoDB" id="4062651at2759"/>
<evidence type="ECO:0000256" key="9">
    <source>
        <dbReference type="ARBA" id="ARBA00022777"/>
    </source>
</evidence>
<keyword evidence="4" id="KW-0808">Transferase</keyword>
<evidence type="ECO:0000256" key="2">
    <source>
        <dbReference type="ARBA" id="ARBA00022527"/>
    </source>
</evidence>
<gene>
    <name evidence="18" type="ORF">M569_13052</name>
</gene>
<dbReference type="SMART" id="SM00220">
    <property type="entry name" value="S_TKc"/>
    <property type="match status" value="1"/>
</dbReference>